<dbReference type="Proteomes" id="UP001302602">
    <property type="component" value="Unassembled WGS sequence"/>
</dbReference>
<evidence type="ECO:0000313" key="3">
    <source>
        <dbReference type="Proteomes" id="UP001302602"/>
    </source>
</evidence>
<reference evidence="2" key="2">
    <citation type="submission" date="2023-05" db="EMBL/GenBank/DDBJ databases">
        <authorList>
            <consortium name="Lawrence Berkeley National Laboratory"/>
            <person name="Steindorff A."/>
            <person name="Hensen N."/>
            <person name="Bonometti L."/>
            <person name="Westerberg I."/>
            <person name="Brannstrom I.O."/>
            <person name="Guillou S."/>
            <person name="Cros-Aarteil S."/>
            <person name="Calhoun S."/>
            <person name="Haridas S."/>
            <person name="Kuo A."/>
            <person name="Mondo S."/>
            <person name="Pangilinan J."/>
            <person name="Riley R."/>
            <person name="Labutti K."/>
            <person name="Andreopoulos B."/>
            <person name="Lipzen A."/>
            <person name="Chen C."/>
            <person name="Yanf M."/>
            <person name="Daum C."/>
            <person name="Ng V."/>
            <person name="Clum A."/>
            <person name="Ohm R."/>
            <person name="Martin F."/>
            <person name="Silar P."/>
            <person name="Natvig D."/>
            <person name="Lalanne C."/>
            <person name="Gautier V."/>
            <person name="Ament-Velasquez S.L."/>
            <person name="Kruys A."/>
            <person name="Hutchinson M.I."/>
            <person name="Powell A.J."/>
            <person name="Barry K."/>
            <person name="Miller A.N."/>
            <person name="Grigoriev I.V."/>
            <person name="Debuchy R."/>
            <person name="Gladieux P."/>
            <person name="Thoren M.H."/>
            <person name="Johannesson H."/>
        </authorList>
    </citation>
    <scope>NUCLEOTIDE SEQUENCE</scope>
    <source>
        <strain evidence="2">CBS 731.68</strain>
    </source>
</reference>
<dbReference type="GeneID" id="87823656"/>
<dbReference type="EMBL" id="MU853226">
    <property type="protein sequence ID" value="KAK4124866.1"/>
    <property type="molecule type" value="Genomic_DNA"/>
</dbReference>
<comment type="caution">
    <text evidence="2">The sequence shown here is derived from an EMBL/GenBank/DDBJ whole genome shotgun (WGS) entry which is preliminary data.</text>
</comment>
<name>A0AAN6Z4F9_9PEZI</name>
<keyword evidence="3" id="KW-1185">Reference proteome</keyword>
<evidence type="ECO:0000313" key="2">
    <source>
        <dbReference type="EMBL" id="KAK4124866.1"/>
    </source>
</evidence>
<sequence length="168" mass="18475">MSASLGGAERAGKTGELQEASRKRDCQEEESLRGGGEKVQRKVARLASTDVTRIGHSRVIHRALALCYRSVIPFLVPVLLLASAKKHFDASLPYVSGPKGWFRFASRTETVRNVATQNRDYLSSSLVPVMGIPASRVPTSVDIRQRAQQRAGVAYPTTRLRLREATTL</sequence>
<dbReference type="AlphaFoldDB" id="A0AAN6Z4F9"/>
<feature type="compositionally biased region" description="Basic and acidic residues" evidence="1">
    <location>
        <begin position="19"/>
        <end position="37"/>
    </location>
</feature>
<evidence type="ECO:0000256" key="1">
    <source>
        <dbReference type="SAM" id="MobiDB-lite"/>
    </source>
</evidence>
<protein>
    <submittedName>
        <fullName evidence="2">Uncharacterized protein</fullName>
    </submittedName>
</protein>
<proteinExistence type="predicted"/>
<gene>
    <name evidence="2" type="ORF">N657DRAFT_336726</name>
</gene>
<reference evidence="2" key="1">
    <citation type="journal article" date="2023" name="Mol. Phylogenet. Evol.">
        <title>Genome-scale phylogeny and comparative genomics of the fungal order Sordariales.</title>
        <authorList>
            <person name="Hensen N."/>
            <person name="Bonometti L."/>
            <person name="Westerberg I."/>
            <person name="Brannstrom I.O."/>
            <person name="Guillou S."/>
            <person name="Cros-Aarteil S."/>
            <person name="Calhoun S."/>
            <person name="Haridas S."/>
            <person name="Kuo A."/>
            <person name="Mondo S."/>
            <person name="Pangilinan J."/>
            <person name="Riley R."/>
            <person name="LaButti K."/>
            <person name="Andreopoulos B."/>
            <person name="Lipzen A."/>
            <person name="Chen C."/>
            <person name="Yan M."/>
            <person name="Daum C."/>
            <person name="Ng V."/>
            <person name="Clum A."/>
            <person name="Steindorff A."/>
            <person name="Ohm R.A."/>
            <person name="Martin F."/>
            <person name="Silar P."/>
            <person name="Natvig D.O."/>
            <person name="Lalanne C."/>
            <person name="Gautier V."/>
            <person name="Ament-Velasquez S.L."/>
            <person name="Kruys A."/>
            <person name="Hutchinson M.I."/>
            <person name="Powell A.J."/>
            <person name="Barry K."/>
            <person name="Miller A.N."/>
            <person name="Grigoriev I.V."/>
            <person name="Debuchy R."/>
            <person name="Gladieux P."/>
            <person name="Hiltunen Thoren M."/>
            <person name="Johannesson H."/>
        </authorList>
    </citation>
    <scope>NUCLEOTIDE SEQUENCE</scope>
    <source>
        <strain evidence="2">CBS 731.68</strain>
    </source>
</reference>
<accession>A0AAN6Z4F9</accession>
<dbReference type="RefSeq" id="XP_062648637.1">
    <property type="nucleotide sequence ID" value="XM_062786886.1"/>
</dbReference>
<feature type="region of interest" description="Disordered" evidence="1">
    <location>
        <begin position="1"/>
        <end position="37"/>
    </location>
</feature>
<organism evidence="2 3">
    <name type="scientific">Parathielavia appendiculata</name>
    <dbReference type="NCBI Taxonomy" id="2587402"/>
    <lineage>
        <taxon>Eukaryota</taxon>
        <taxon>Fungi</taxon>
        <taxon>Dikarya</taxon>
        <taxon>Ascomycota</taxon>
        <taxon>Pezizomycotina</taxon>
        <taxon>Sordariomycetes</taxon>
        <taxon>Sordariomycetidae</taxon>
        <taxon>Sordariales</taxon>
        <taxon>Chaetomiaceae</taxon>
        <taxon>Parathielavia</taxon>
    </lineage>
</organism>